<dbReference type="EMBL" id="BFAV01000154">
    <property type="protein sequence ID" value="GBF34934.1"/>
    <property type="molecule type" value="Genomic_DNA"/>
</dbReference>
<organism evidence="1 2">
    <name type="scientific">Desulfocucumis palustris</name>
    <dbReference type="NCBI Taxonomy" id="1898651"/>
    <lineage>
        <taxon>Bacteria</taxon>
        <taxon>Bacillati</taxon>
        <taxon>Bacillota</taxon>
        <taxon>Clostridia</taxon>
        <taxon>Eubacteriales</taxon>
        <taxon>Desulfocucumaceae</taxon>
        <taxon>Desulfocucumis</taxon>
    </lineage>
</organism>
<protein>
    <submittedName>
        <fullName evidence="1">Uncharacterized protein</fullName>
    </submittedName>
</protein>
<sequence length="43" mass="4788">MLIGGHRKGNAMLVSCEKILHDILNSKIHATAPSFYFQAVYPD</sequence>
<comment type="caution">
    <text evidence="1">The sequence shown here is derived from an EMBL/GenBank/DDBJ whole genome shotgun (WGS) entry which is preliminary data.</text>
</comment>
<evidence type="ECO:0000313" key="1">
    <source>
        <dbReference type="EMBL" id="GBF34934.1"/>
    </source>
</evidence>
<proteinExistence type="predicted"/>
<keyword evidence="2" id="KW-1185">Reference proteome</keyword>
<dbReference type="Proteomes" id="UP000239549">
    <property type="component" value="Unassembled WGS sequence"/>
</dbReference>
<gene>
    <name evidence="1" type="ORF">DCCM_4054</name>
</gene>
<dbReference type="AlphaFoldDB" id="A0A2L2XFZ5"/>
<reference evidence="2" key="1">
    <citation type="submission" date="2018-02" db="EMBL/GenBank/DDBJ databases">
        <title>Genome sequence of Desulfocucumis palustris strain NAW-5.</title>
        <authorList>
            <person name="Watanabe M."/>
            <person name="Kojima H."/>
            <person name="Fukui M."/>
        </authorList>
    </citation>
    <scope>NUCLEOTIDE SEQUENCE [LARGE SCALE GENOMIC DNA]</scope>
    <source>
        <strain evidence="2">NAW-5</strain>
    </source>
</reference>
<name>A0A2L2XFZ5_9FIRM</name>
<accession>A0A2L2XFZ5</accession>
<evidence type="ECO:0000313" key="2">
    <source>
        <dbReference type="Proteomes" id="UP000239549"/>
    </source>
</evidence>